<sequence length="736" mass="80838" precursor="true">MRTIKRKSMTSVLLVLILVLSTVFTSSVIEAAQGFKITGYVKTDVTSTQAVLEGIKVELGSGYLATTNQSGYFELNGVASGSYTMKISKPGFLKRSTTFNVSSDVKVSIETSPVLLWAGDFNLDDSVNMSDVIEVSKAFNSRTGDSKYNSICDIDKDGSINMSEAIYIATRFNKTSADYPAITPEFLPTQPASTPTPTSTPKPTLPQVSIPANLQVNNNIRLNSIGYLPDQDKIATIAVSASNFYIVKTGGAVVFAGTAKPMTDSDSRQQVWLADFSGLTDPGTYYLAIPSIGKSVDFKIAEDLYNDPFKTVMMGLYLMRCGTSVSATYNGQTFSHGACHTNDGTLDSKIGSGRKDGTGGWHDAGDYNKYIVNAGISVGSMVLAWEQFGDKFKNMKLVMPENSNSIPDFLDEIKYEMDWVLKMQYPDNSGKVSHKLTTKAFGGFIPPEQENTERFFTPWGSAATADFVAMAAQTSRIFKPYDSAYAEKCLQAAKKSYDFLKANPSNVAADLNGYSTGGYGTTDDDDRLWAAVEMWDTTGDSTYLTDFENRAKNQTKKVDFDFDWSNIKNLAMYKYLLSERTGKDQALYNTIKNALITQANTAVSTRNSHGYGRPLGTEYYWGCNGSVARQTMLLQVANILSPNKDYVNTALDAIGHLFGRNQYGRSYVTGMGVNPPMNPHDRRSGGDNIKDPWPGCLVGGRHVDRQWTDDQEDYYTNEIAINWSTALIYALAGFTK</sequence>
<dbReference type="Gene3D" id="2.60.40.10">
    <property type="entry name" value="Immunoglobulins"/>
    <property type="match status" value="1"/>
</dbReference>
<dbReference type="InterPro" id="IPR004197">
    <property type="entry name" value="Cellulase_Ig-like"/>
</dbReference>
<dbReference type="CDD" id="cd02850">
    <property type="entry name" value="E_set_Cellulase_N"/>
    <property type="match status" value="1"/>
</dbReference>
<evidence type="ECO:0000256" key="8">
    <source>
        <dbReference type="RuleBase" id="RU361166"/>
    </source>
</evidence>
<keyword evidence="2 7" id="KW-0378">Hydrolase</keyword>
<keyword evidence="5 7" id="KW-0326">Glycosidase</keyword>
<comment type="caution">
    <text evidence="10">The sequence shown here is derived from an EMBL/GenBank/DDBJ whole genome shotgun (WGS) entry which is preliminary data.</text>
</comment>
<keyword evidence="6 7" id="KW-0624">Polysaccharide degradation</keyword>
<evidence type="ECO:0000256" key="4">
    <source>
        <dbReference type="ARBA" id="ARBA00023277"/>
    </source>
</evidence>
<feature type="active site" evidence="7">
    <location>
        <position position="680"/>
    </location>
</feature>
<proteinExistence type="inferred from homology"/>
<evidence type="ECO:0000256" key="5">
    <source>
        <dbReference type="ARBA" id="ARBA00023295"/>
    </source>
</evidence>
<accession>A0A0L6JJK6</accession>
<name>A0A0L6JJK6_9FIRM</name>
<dbReference type="Gene3D" id="2.60.40.4130">
    <property type="match status" value="1"/>
</dbReference>
<dbReference type="GO" id="GO:0008810">
    <property type="term" value="F:cellulase activity"/>
    <property type="evidence" value="ECO:0007669"/>
    <property type="project" value="UniProtKB-EC"/>
</dbReference>
<dbReference type="Proteomes" id="UP000036923">
    <property type="component" value="Unassembled WGS sequence"/>
</dbReference>
<dbReference type="RefSeq" id="WP_152965937.1">
    <property type="nucleotide sequence ID" value="NZ_JQKC01000026.1"/>
</dbReference>
<evidence type="ECO:0000256" key="1">
    <source>
        <dbReference type="ARBA" id="ARBA00007072"/>
    </source>
</evidence>
<dbReference type="PANTHER" id="PTHR22298">
    <property type="entry name" value="ENDO-1,4-BETA-GLUCANASE"/>
    <property type="match status" value="1"/>
</dbReference>
<keyword evidence="11" id="KW-1185">Reference proteome</keyword>
<dbReference type="EMBL" id="LGTC01000001">
    <property type="protein sequence ID" value="KNY25939.1"/>
    <property type="molecule type" value="Genomic_DNA"/>
</dbReference>
<evidence type="ECO:0000256" key="6">
    <source>
        <dbReference type="ARBA" id="ARBA00023326"/>
    </source>
</evidence>
<organism evidence="10 11">
    <name type="scientific">Pseudobacteroides cellulosolvens ATCC 35603 = DSM 2933</name>
    <dbReference type="NCBI Taxonomy" id="398512"/>
    <lineage>
        <taxon>Bacteria</taxon>
        <taxon>Bacillati</taxon>
        <taxon>Bacillota</taxon>
        <taxon>Clostridia</taxon>
        <taxon>Eubacteriales</taxon>
        <taxon>Oscillospiraceae</taxon>
        <taxon>Pseudobacteroides</taxon>
    </lineage>
</organism>
<dbReference type="OrthoDB" id="9758662at2"/>
<dbReference type="InterPro" id="IPR001701">
    <property type="entry name" value="Glyco_hydro_9"/>
</dbReference>
<dbReference type="InterPro" id="IPR036439">
    <property type="entry name" value="Dockerin_dom_sf"/>
</dbReference>
<dbReference type="STRING" id="398512.Bccel_1199"/>
<feature type="domain" description="Dockerin" evidence="9">
    <location>
        <begin position="114"/>
        <end position="181"/>
    </location>
</feature>
<dbReference type="Pfam" id="PF13620">
    <property type="entry name" value="CarboxypepD_reg"/>
    <property type="match status" value="1"/>
</dbReference>
<dbReference type="InterPro" id="IPR012341">
    <property type="entry name" value="6hp_glycosidase-like_sf"/>
</dbReference>
<keyword evidence="4 7" id="KW-0119">Carbohydrate metabolism</keyword>
<protein>
    <recommendedName>
        <fullName evidence="8">Endoglucanase</fullName>
        <ecNumber evidence="8">3.2.1.4</ecNumber>
    </recommendedName>
</protein>
<evidence type="ECO:0000256" key="7">
    <source>
        <dbReference type="PROSITE-ProRule" id="PRU10059"/>
    </source>
</evidence>
<dbReference type="eggNOG" id="COG5297">
    <property type="taxonomic scope" value="Bacteria"/>
</dbReference>
<evidence type="ECO:0000313" key="10">
    <source>
        <dbReference type="EMBL" id="KNY25939.1"/>
    </source>
</evidence>
<reference evidence="11" key="1">
    <citation type="submission" date="2015-07" db="EMBL/GenBank/DDBJ databases">
        <title>Near-Complete Genome Sequence of the Cellulolytic Bacterium Bacteroides (Pseudobacteroides) cellulosolvens ATCC 35603.</title>
        <authorList>
            <person name="Dassa B."/>
            <person name="Utturkar S.M."/>
            <person name="Klingeman D.M."/>
            <person name="Hurt R.A."/>
            <person name="Keller M."/>
            <person name="Xu J."/>
            <person name="Reddy Y.H.K."/>
            <person name="Borovok I."/>
            <person name="Grinberg I.R."/>
            <person name="Lamed R."/>
            <person name="Zhivin O."/>
            <person name="Bayer E.A."/>
            <person name="Brown S.D."/>
        </authorList>
    </citation>
    <scope>NUCLEOTIDE SEQUENCE [LARGE SCALE GENOMIC DNA]</scope>
    <source>
        <strain evidence="11">DSM 2933</strain>
    </source>
</reference>
<dbReference type="PROSITE" id="PS00592">
    <property type="entry name" value="GH9_2"/>
    <property type="match status" value="1"/>
</dbReference>
<dbReference type="Pfam" id="PF00759">
    <property type="entry name" value="Glyco_hydro_9"/>
    <property type="match status" value="1"/>
</dbReference>
<dbReference type="Gene3D" id="1.50.10.10">
    <property type="match status" value="1"/>
</dbReference>
<dbReference type="SUPFAM" id="SSF63446">
    <property type="entry name" value="Type I dockerin domain"/>
    <property type="match status" value="1"/>
</dbReference>
<dbReference type="Pfam" id="PF02927">
    <property type="entry name" value="CelD_N"/>
    <property type="match status" value="1"/>
</dbReference>
<comment type="catalytic activity">
    <reaction evidence="8">
        <text>Endohydrolysis of (1-&gt;4)-beta-D-glucosidic linkages in cellulose, lichenin and cereal beta-D-glucans.</text>
        <dbReference type="EC" id="3.2.1.4"/>
    </reaction>
</comment>
<evidence type="ECO:0000259" key="9">
    <source>
        <dbReference type="PROSITE" id="PS51766"/>
    </source>
</evidence>
<dbReference type="GO" id="GO:0030245">
    <property type="term" value="P:cellulose catabolic process"/>
    <property type="evidence" value="ECO:0007669"/>
    <property type="project" value="UniProtKB-KW"/>
</dbReference>
<dbReference type="SUPFAM" id="SSF49464">
    <property type="entry name" value="Carboxypeptidase regulatory domain-like"/>
    <property type="match status" value="1"/>
</dbReference>
<evidence type="ECO:0000256" key="2">
    <source>
        <dbReference type="ARBA" id="ARBA00022801"/>
    </source>
</evidence>
<dbReference type="SUPFAM" id="SSF81296">
    <property type="entry name" value="E set domains"/>
    <property type="match status" value="1"/>
</dbReference>
<dbReference type="PROSITE" id="PS51766">
    <property type="entry name" value="DOCKERIN"/>
    <property type="match status" value="1"/>
</dbReference>
<dbReference type="EC" id="3.2.1.4" evidence="8"/>
<evidence type="ECO:0000313" key="11">
    <source>
        <dbReference type="Proteomes" id="UP000036923"/>
    </source>
</evidence>
<dbReference type="InterPro" id="IPR016134">
    <property type="entry name" value="Dockerin_dom"/>
</dbReference>
<keyword evidence="3 8" id="KW-0136">Cellulose degradation</keyword>
<dbReference type="InterPro" id="IPR008928">
    <property type="entry name" value="6-hairpin_glycosidase_sf"/>
</dbReference>
<dbReference type="InterPro" id="IPR014756">
    <property type="entry name" value="Ig_E-set"/>
</dbReference>
<evidence type="ECO:0000256" key="3">
    <source>
        <dbReference type="ARBA" id="ARBA00023001"/>
    </source>
</evidence>
<dbReference type="AlphaFoldDB" id="A0A0L6JJK6"/>
<dbReference type="InterPro" id="IPR018221">
    <property type="entry name" value="Glyco_hydro_9_His_AS"/>
</dbReference>
<gene>
    <name evidence="10" type="ORF">Bccel_1199</name>
</gene>
<dbReference type="Pfam" id="PF00404">
    <property type="entry name" value="Dockerin_1"/>
    <property type="match status" value="1"/>
</dbReference>
<dbReference type="SUPFAM" id="SSF48208">
    <property type="entry name" value="Six-hairpin glycosidases"/>
    <property type="match status" value="1"/>
</dbReference>
<comment type="similarity">
    <text evidence="1 7 8">Belongs to the glycosyl hydrolase 9 (cellulase E) family.</text>
</comment>
<dbReference type="InterPro" id="IPR013783">
    <property type="entry name" value="Ig-like_fold"/>
</dbReference>
<dbReference type="InterPro" id="IPR008969">
    <property type="entry name" value="CarboxyPept-like_regulatory"/>
</dbReference>
<dbReference type="PATRIC" id="fig|398512.5.peg.1242"/>
<dbReference type="InterPro" id="IPR002105">
    <property type="entry name" value="Dockerin_1_rpt"/>
</dbReference>